<dbReference type="PATRIC" id="fig|759362.5.peg.273"/>
<dbReference type="EMBL" id="CP002018">
    <property type="protein sequence ID" value="AEM40101.1"/>
    <property type="molecule type" value="Genomic_DNA"/>
</dbReference>
<dbReference type="HOGENOM" id="CLU_038034_8_0_5"/>
<dbReference type="PANTHER" id="PTHR30535">
    <property type="entry name" value="VITAMIN B12-BINDING PROTEIN"/>
    <property type="match status" value="1"/>
</dbReference>
<dbReference type="AlphaFoldDB" id="F9Y9B9"/>
<dbReference type="OrthoDB" id="1632039at2"/>
<dbReference type="Proteomes" id="UP000000692">
    <property type="component" value="Chromosome"/>
</dbReference>
<evidence type="ECO:0000259" key="1">
    <source>
        <dbReference type="Pfam" id="PF01497"/>
    </source>
</evidence>
<name>F9Y9B9_KETVW</name>
<dbReference type="InterPro" id="IPR050902">
    <property type="entry name" value="ABC_Transporter_SBP"/>
</dbReference>
<keyword evidence="3" id="KW-1185">Reference proteome</keyword>
<accession>F9Y9B9</accession>
<reference evidence="2 3" key="1">
    <citation type="journal article" date="2011" name="J. Bacteriol.">
        <title>Complete genome sequence of the industrial strain Ketogulonicigenium vulgare WSH-001.</title>
        <authorList>
            <person name="Liu L."/>
            <person name="Li Y."/>
            <person name="Zhang J."/>
            <person name="Zhou Z."/>
            <person name="Liu J."/>
            <person name="Li X."/>
            <person name="Zhou J."/>
            <person name="Du G."/>
            <person name="Wang L."/>
            <person name="Chen J."/>
        </authorList>
    </citation>
    <scope>NUCLEOTIDE SEQUENCE [LARGE SCALE GENOMIC DNA]</scope>
    <source>
        <strain evidence="2 3">WSH-001</strain>
    </source>
</reference>
<dbReference type="eggNOG" id="COG0614">
    <property type="taxonomic scope" value="Bacteria"/>
</dbReference>
<dbReference type="Gene3D" id="3.40.50.1980">
    <property type="entry name" value="Nitrogenase molybdenum iron protein domain"/>
    <property type="match status" value="2"/>
</dbReference>
<dbReference type="GO" id="GO:0071281">
    <property type="term" value="P:cellular response to iron ion"/>
    <property type="evidence" value="ECO:0007669"/>
    <property type="project" value="TreeGrafter"/>
</dbReference>
<evidence type="ECO:0000313" key="2">
    <source>
        <dbReference type="EMBL" id="AEM40101.1"/>
    </source>
</evidence>
<organism evidence="2 3">
    <name type="scientific">Ketogulonicigenium vulgare (strain WSH-001)</name>
    <dbReference type="NCBI Taxonomy" id="759362"/>
    <lineage>
        <taxon>Bacteria</taxon>
        <taxon>Pseudomonadati</taxon>
        <taxon>Pseudomonadota</taxon>
        <taxon>Alphaproteobacteria</taxon>
        <taxon>Rhodobacterales</taxon>
        <taxon>Roseobacteraceae</taxon>
        <taxon>Ketogulonicigenium</taxon>
    </lineage>
</organism>
<dbReference type="SUPFAM" id="SSF53807">
    <property type="entry name" value="Helical backbone' metal receptor"/>
    <property type="match status" value="1"/>
</dbReference>
<dbReference type="KEGG" id="kvl:KVU_0262"/>
<dbReference type="Pfam" id="PF01497">
    <property type="entry name" value="Peripla_BP_2"/>
    <property type="match status" value="1"/>
</dbReference>
<feature type="domain" description="Fe/B12 periplasmic-binding" evidence="1">
    <location>
        <begin position="21"/>
        <end position="225"/>
    </location>
</feature>
<gene>
    <name evidence="2" type="ordered locus">KVU_0262</name>
</gene>
<sequence length="261" mass="27207">MLVALSLWGGAVLADDAPRRVVSINLCTDQLALQLAAPGQLISVTAVARDAQVSPFADLAADISVNHGGAEEVFRLSPDLVLASDYTPIATLDLLRRLGLRVEQFAPEYSFDDIRTNTARMGALLGQDAGALIADFDAGLARISTPTRPIRAVIYGANGFASAGPGLPQAVLDAAGLQNAAAEVMAYSGTLPLERLIMLDPDMIITPTPYPGASNAEGLLRHPAMDKVRPGAGLAGNEWACGTTAVLRAVQRLAAAREGLE</sequence>
<protein>
    <submittedName>
        <fullName evidence="2">ABC cobalamin/Fe3+-siderophore transporter, periplasmic substrate-binding subunit</fullName>
    </submittedName>
</protein>
<dbReference type="PANTHER" id="PTHR30535:SF34">
    <property type="entry name" value="MOLYBDATE-BINDING PROTEIN MOLA"/>
    <property type="match status" value="1"/>
</dbReference>
<proteinExistence type="predicted"/>
<evidence type="ECO:0000313" key="3">
    <source>
        <dbReference type="Proteomes" id="UP000000692"/>
    </source>
</evidence>
<dbReference type="InterPro" id="IPR002491">
    <property type="entry name" value="ABC_transptr_periplasmic_BD"/>
</dbReference>